<dbReference type="RefSeq" id="WP_089757394.1">
    <property type="nucleotide sequence ID" value="NZ_BKAT01000020.1"/>
</dbReference>
<sequence length="190" mass="21588">MLKFFKIIPFFAWLLLCACGDSGREKSLDERERALAEKEQQFALKQQDYESLLRMRDSILAVKNGDSAPTAWPARIHGLWTSKLVCIASQCNEYVIGDQKTNEIWDFTNDSLRTLVAILNNKTLVRVYKGIYDSSTIRLHFTTDSLSKRPVTMNVLLDQISGESIKGTQTITIDTTCTAKFSVELSRIQK</sequence>
<protein>
    <recommendedName>
        <fullName evidence="3">Lipoprotein</fullName>
    </recommendedName>
</protein>
<evidence type="ECO:0000313" key="2">
    <source>
        <dbReference type="Proteomes" id="UP000199656"/>
    </source>
</evidence>
<name>A0A1H3WRC3_9BACT</name>
<dbReference type="EMBL" id="FNRL01000001">
    <property type="protein sequence ID" value="SDZ89693.1"/>
    <property type="molecule type" value="Genomic_DNA"/>
</dbReference>
<reference evidence="2" key="1">
    <citation type="submission" date="2016-10" db="EMBL/GenBank/DDBJ databases">
        <authorList>
            <person name="Varghese N."/>
            <person name="Submissions S."/>
        </authorList>
    </citation>
    <scope>NUCLEOTIDE SEQUENCE [LARGE SCALE GENOMIC DNA]</scope>
    <source>
        <strain evidence="2">DSM 23920</strain>
    </source>
</reference>
<proteinExistence type="predicted"/>
<dbReference type="PROSITE" id="PS51257">
    <property type="entry name" value="PROKAR_LIPOPROTEIN"/>
    <property type="match status" value="1"/>
</dbReference>
<keyword evidence="2" id="KW-1185">Reference proteome</keyword>
<accession>A0A1H3WRC3</accession>
<dbReference type="OrthoDB" id="766447at2"/>
<gene>
    <name evidence="1" type="ORF">SAMN05660909_00019</name>
</gene>
<organism evidence="1 2">
    <name type="scientific">Chitinophaga terrae</name>
    <name type="common">ex Kim and Jung 2007</name>
    <dbReference type="NCBI Taxonomy" id="408074"/>
    <lineage>
        <taxon>Bacteria</taxon>
        <taxon>Pseudomonadati</taxon>
        <taxon>Bacteroidota</taxon>
        <taxon>Chitinophagia</taxon>
        <taxon>Chitinophagales</taxon>
        <taxon>Chitinophagaceae</taxon>
        <taxon>Chitinophaga</taxon>
    </lineage>
</organism>
<evidence type="ECO:0000313" key="1">
    <source>
        <dbReference type="EMBL" id="SDZ89693.1"/>
    </source>
</evidence>
<dbReference type="AlphaFoldDB" id="A0A1H3WRC3"/>
<dbReference type="Proteomes" id="UP000199656">
    <property type="component" value="Unassembled WGS sequence"/>
</dbReference>
<evidence type="ECO:0008006" key="3">
    <source>
        <dbReference type="Google" id="ProtNLM"/>
    </source>
</evidence>